<dbReference type="InterPro" id="IPR050204">
    <property type="entry name" value="AraC_XylS_family_regulators"/>
</dbReference>
<dbReference type="PANTHER" id="PTHR46796">
    <property type="entry name" value="HTH-TYPE TRANSCRIPTIONAL ACTIVATOR RHAS-RELATED"/>
    <property type="match status" value="1"/>
</dbReference>
<protein>
    <submittedName>
        <fullName evidence="6">Transcriptional regulator, AraC family</fullName>
    </submittedName>
</protein>
<evidence type="ECO:0000313" key="6">
    <source>
        <dbReference type="EMBL" id="SDL46150.1"/>
    </source>
</evidence>
<dbReference type="GO" id="GO:0043565">
    <property type="term" value="F:sequence-specific DNA binding"/>
    <property type="evidence" value="ECO:0007669"/>
    <property type="project" value="InterPro"/>
</dbReference>
<feature type="domain" description="HTH araC/xylS-type" evidence="5">
    <location>
        <begin position="210"/>
        <end position="308"/>
    </location>
</feature>
<dbReference type="AlphaFoldDB" id="A0A1G9K8C5"/>
<dbReference type="GO" id="GO:0003700">
    <property type="term" value="F:DNA-binding transcription factor activity"/>
    <property type="evidence" value="ECO:0007669"/>
    <property type="project" value="InterPro"/>
</dbReference>
<keyword evidence="7" id="KW-1185">Reference proteome</keyword>
<sequence length="326" mass="35484">MLSQFLDGPRARSAFVLKVVLDSPWSMRIEDDAPISIVAITHGRMWIVHNGSSVPVPLTAGDVVIARGTEHYVLTDDPAREPTVVIGRGGHCRTLDGTRIFESMSLGVRTWGTSAVRPDVMLVGSYQTDGEVSRWLLDALPPIVVLRSTDWESPLIALLADEAVRAEPGQQVVLDRLLDLLLVGALRAAFAGGAVTVPAWFTAESDEVVGPVIRRMQDDPGHPWTVAELAAAARVSRAQLARRFQELVGEPPMTFLTRWRMSLAADLMVEPDATVTAVAKTVGYGSPFTFSTAFKRAHGRSPRTYRDEQRAEASDRRSSLTAPHGA</sequence>
<dbReference type="Gene3D" id="1.10.10.60">
    <property type="entry name" value="Homeodomain-like"/>
    <property type="match status" value="1"/>
</dbReference>
<organism evidence="6 7">
    <name type="scientific">Glycomyces sambucus</name>
    <dbReference type="NCBI Taxonomy" id="380244"/>
    <lineage>
        <taxon>Bacteria</taxon>
        <taxon>Bacillati</taxon>
        <taxon>Actinomycetota</taxon>
        <taxon>Actinomycetes</taxon>
        <taxon>Glycomycetales</taxon>
        <taxon>Glycomycetaceae</taxon>
        <taxon>Glycomyces</taxon>
    </lineage>
</organism>
<dbReference type="SUPFAM" id="SSF46689">
    <property type="entry name" value="Homeodomain-like"/>
    <property type="match status" value="2"/>
</dbReference>
<feature type="compositionally biased region" description="Basic and acidic residues" evidence="4">
    <location>
        <begin position="304"/>
        <end position="318"/>
    </location>
</feature>
<gene>
    <name evidence="6" type="ORF">SAMN05216298_3919</name>
</gene>
<keyword evidence="3" id="KW-0804">Transcription</keyword>
<dbReference type="EMBL" id="FNGF01000006">
    <property type="protein sequence ID" value="SDL46150.1"/>
    <property type="molecule type" value="Genomic_DNA"/>
</dbReference>
<accession>A0A1G9K8C5</accession>
<evidence type="ECO:0000256" key="1">
    <source>
        <dbReference type="ARBA" id="ARBA00023015"/>
    </source>
</evidence>
<reference evidence="7" key="1">
    <citation type="submission" date="2016-10" db="EMBL/GenBank/DDBJ databases">
        <authorList>
            <person name="Varghese N."/>
            <person name="Submissions S."/>
        </authorList>
    </citation>
    <scope>NUCLEOTIDE SEQUENCE [LARGE SCALE GENOMIC DNA]</scope>
    <source>
        <strain evidence="7">CGMCC 4.3147</strain>
    </source>
</reference>
<name>A0A1G9K8C5_9ACTN</name>
<dbReference type="Proteomes" id="UP000198662">
    <property type="component" value="Unassembled WGS sequence"/>
</dbReference>
<dbReference type="InterPro" id="IPR018060">
    <property type="entry name" value="HTH_AraC"/>
</dbReference>
<dbReference type="PROSITE" id="PS01124">
    <property type="entry name" value="HTH_ARAC_FAMILY_2"/>
    <property type="match status" value="1"/>
</dbReference>
<dbReference type="InterPro" id="IPR020449">
    <property type="entry name" value="Tscrpt_reg_AraC-type_HTH"/>
</dbReference>
<dbReference type="Pfam" id="PF12833">
    <property type="entry name" value="HTH_18"/>
    <property type="match status" value="1"/>
</dbReference>
<dbReference type="InterPro" id="IPR009057">
    <property type="entry name" value="Homeodomain-like_sf"/>
</dbReference>
<dbReference type="SMART" id="SM00342">
    <property type="entry name" value="HTH_ARAC"/>
    <property type="match status" value="1"/>
</dbReference>
<evidence type="ECO:0000256" key="4">
    <source>
        <dbReference type="SAM" id="MobiDB-lite"/>
    </source>
</evidence>
<evidence type="ECO:0000259" key="5">
    <source>
        <dbReference type="PROSITE" id="PS01124"/>
    </source>
</evidence>
<evidence type="ECO:0000256" key="2">
    <source>
        <dbReference type="ARBA" id="ARBA00023125"/>
    </source>
</evidence>
<dbReference type="Pfam" id="PF12852">
    <property type="entry name" value="Cupin_6"/>
    <property type="match status" value="1"/>
</dbReference>
<evidence type="ECO:0000313" key="7">
    <source>
        <dbReference type="Proteomes" id="UP000198662"/>
    </source>
</evidence>
<dbReference type="InterPro" id="IPR032783">
    <property type="entry name" value="AraC_lig"/>
</dbReference>
<keyword evidence="1" id="KW-0805">Transcription regulation</keyword>
<dbReference type="PANTHER" id="PTHR46796:SF13">
    <property type="entry name" value="HTH-TYPE TRANSCRIPTIONAL ACTIVATOR RHAS"/>
    <property type="match status" value="1"/>
</dbReference>
<keyword evidence="2" id="KW-0238">DNA-binding</keyword>
<feature type="region of interest" description="Disordered" evidence="4">
    <location>
        <begin position="299"/>
        <end position="326"/>
    </location>
</feature>
<dbReference type="PRINTS" id="PR00032">
    <property type="entry name" value="HTHARAC"/>
</dbReference>
<evidence type="ECO:0000256" key="3">
    <source>
        <dbReference type="ARBA" id="ARBA00023163"/>
    </source>
</evidence>
<proteinExistence type="predicted"/>
<dbReference type="STRING" id="380244.SAMN05216298_3919"/>